<evidence type="ECO:0000256" key="5">
    <source>
        <dbReference type="ARBA" id="ARBA00022679"/>
    </source>
</evidence>
<dbReference type="SMART" id="SM00388">
    <property type="entry name" value="HisKA"/>
    <property type="match status" value="1"/>
</dbReference>
<evidence type="ECO:0000256" key="11">
    <source>
        <dbReference type="SAM" id="Phobius"/>
    </source>
</evidence>
<protein>
    <recommendedName>
        <fullName evidence="3">histidine kinase</fullName>
        <ecNumber evidence="3">2.7.13.3</ecNumber>
    </recommendedName>
</protein>
<keyword evidence="8 11" id="KW-1133">Transmembrane helix</keyword>
<dbReference type="PANTHER" id="PTHR45436">
    <property type="entry name" value="SENSOR HISTIDINE KINASE YKOH"/>
    <property type="match status" value="1"/>
</dbReference>
<dbReference type="Proteomes" id="UP000231644">
    <property type="component" value="Unassembled WGS sequence"/>
</dbReference>
<dbReference type="InterPro" id="IPR003660">
    <property type="entry name" value="HAMP_dom"/>
</dbReference>
<evidence type="ECO:0000256" key="3">
    <source>
        <dbReference type="ARBA" id="ARBA00012438"/>
    </source>
</evidence>
<keyword evidence="9" id="KW-0902">Two-component regulatory system</keyword>
<name>A0A1I1KFD2_9RHOB</name>
<dbReference type="EC" id="2.7.13.3" evidence="3"/>
<dbReference type="InterPro" id="IPR036097">
    <property type="entry name" value="HisK_dim/P_sf"/>
</dbReference>
<dbReference type="STRING" id="517719.SAMN05421762_1466"/>
<dbReference type="GO" id="GO:0000155">
    <property type="term" value="F:phosphorelay sensor kinase activity"/>
    <property type="evidence" value="ECO:0007669"/>
    <property type="project" value="InterPro"/>
</dbReference>
<feature type="domain" description="HAMP" evidence="13">
    <location>
        <begin position="134"/>
        <end position="189"/>
    </location>
</feature>
<dbReference type="Gene3D" id="1.10.287.130">
    <property type="match status" value="1"/>
</dbReference>
<dbReference type="PROSITE" id="PS50109">
    <property type="entry name" value="HIS_KIN"/>
    <property type="match status" value="1"/>
</dbReference>
<dbReference type="GO" id="GO:0005886">
    <property type="term" value="C:plasma membrane"/>
    <property type="evidence" value="ECO:0007669"/>
    <property type="project" value="TreeGrafter"/>
</dbReference>
<sequence>MYLRIFAVIWSAILMTSLLFAALISLLDLGPPRDTQILLEMEILRSHLQAFADTGGVEAAQSAWGQLQAAHPGITVVPDPTCSARVMVSDDMARCLALQAPTEARSLLSRLEPMLMPLSIGALISAVLAAGLTRLLIRPLRRLGTAMGALARGSLQTRVSQDLVGLGSEMAQLGTAFDSAAARLQDLAENRRRLLHDLSHELRSPLARLGAAVGLLEKHPDRHGQMMAQMETDISRMDRMISELLTLSLLTNPEQQIERKTLDLMDILEPILSDASFEGEPRGISVHFSGEDRLPMTGDAELLHRAIENTLRNAIAYSPDHSEVEVAARDDGQALQIEIRDRGPGVAPEELSEMFSPFRRFASSEGTKGSGLGLAIAQRAVTAHDGAIEARLRDGGGLILRLRLPKA</sequence>
<keyword evidence="10 11" id="KW-0472">Membrane</keyword>
<dbReference type="InterPro" id="IPR005467">
    <property type="entry name" value="His_kinase_dom"/>
</dbReference>
<feature type="transmembrane region" description="Helical" evidence="11">
    <location>
        <begin position="7"/>
        <end position="27"/>
    </location>
</feature>
<keyword evidence="4" id="KW-0597">Phosphoprotein</keyword>
<dbReference type="OrthoDB" id="9809766at2"/>
<dbReference type="InterPro" id="IPR050428">
    <property type="entry name" value="TCS_sensor_his_kinase"/>
</dbReference>
<proteinExistence type="predicted"/>
<dbReference type="SMART" id="SM00304">
    <property type="entry name" value="HAMP"/>
    <property type="match status" value="1"/>
</dbReference>
<gene>
    <name evidence="14" type="ORF">SAMN05421762_1466</name>
</gene>
<dbReference type="EMBL" id="FOLX01000001">
    <property type="protein sequence ID" value="SFC59527.1"/>
    <property type="molecule type" value="Genomic_DNA"/>
</dbReference>
<dbReference type="SUPFAM" id="SSF47384">
    <property type="entry name" value="Homodimeric domain of signal transducing histidine kinase"/>
    <property type="match status" value="1"/>
</dbReference>
<evidence type="ECO:0000256" key="8">
    <source>
        <dbReference type="ARBA" id="ARBA00022989"/>
    </source>
</evidence>
<dbReference type="SMART" id="SM00387">
    <property type="entry name" value="HATPase_c"/>
    <property type="match status" value="1"/>
</dbReference>
<feature type="transmembrane region" description="Helical" evidence="11">
    <location>
        <begin position="115"/>
        <end position="137"/>
    </location>
</feature>
<evidence type="ECO:0000313" key="15">
    <source>
        <dbReference type="Proteomes" id="UP000231644"/>
    </source>
</evidence>
<accession>A0A1I1KFD2</accession>
<keyword evidence="7 14" id="KW-0418">Kinase</keyword>
<dbReference type="PANTHER" id="PTHR45436:SF15">
    <property type="entry name" value="SENSOR HISTIDINE KINASE CUSS"/>
    <property type="match status" value="1"/>
</dbReference>
<dbReference type="CDD" id="cd00082">
    <property type="entry name" value="HisKA"/>
    <property type="match status" value="1"/>
</dbReference>
<dbReference type="PROSITE" id="PS50885">
    <property type="entry name" value="HAMP"/>
    <property type="match status" value="1"/>
</dbReference>
<dbReference type="RefSeq" id="WP_093452164.1">
    <property type="nucleotide sequence ID" value="NZ_FNZG01000003.1"/>
</dbReference>
<dbReference type="Pfam" id="PF02518">
    <property type="entry name" value="HATPase_c"/>
    <property type="match status" value="1"/>
</dbReference>
<evidence type="ECO:0000256" key="2">
    <source>
        <dbReference type="ARBA" id="ARBA00004141"/>
    </source>
</evidence>
<dbReference type="Pfam" id="PF00512">
    <property type="entry name" value="HisKA"/>
    <property type="match status" value="1"/>
</dbReference>
<dbReference type="Gene3D" id="3.30.565.10">
    <property type="entry name" value="Histidine kinase-like ATPase, C-terminal domain"/>
    <property type="match status" value="1"/>
</dbReference>
<evidence type="ECO:0000256" key="1">
    <source>
        <dbReference type="ARBA" id="ARBA00000085"/>
    </source>
</evidence>
<reference evidence="14 15" key="1">
    <citation type="submission" date="2016-10" db="EMBL/GenBank/DDBJ databases">
        <authorList>
            <person name="de Groot N.N."/>
        </authorList>
    </citation>
    <scope>NUCLEOTIDE SEQUENCE [LARGE SCALE GENOMIC DNA]</scope>
    <source>
        <strain evidence="14 15">DSM 29619</strain>
    </source>
</reference>
<dbReference type="InterPro" id="IPR004358">
    <property type="entry name" value="Sig_transdc_His_kin-like_C"/>
</dbReference>
<comment type="subcellular location">
    <subcellularLocation>
        <location evidence="2">Membrane</location>
        <topology evidence="2">Multi-pass membrane protein</topology>
    </subcellularLocation>
</comment>
<comment type="catalytic activity">
    <reaction evidence="1">
        <text>ATP + protein L-histidine = ADP + protein N-phospho-L-histidine.</text>
        <dbReference type="EC" id="2.7.13.3"/>
    </reaction>
</comment>
<evidence type="ECO:0000313" key="14">
    <source>
        <dbReference type="EMBL" id="SFC59527.1"/>
    </source>
</evidence>
<organism evidence="14 15">
    <name type="scientific">Pseudooceanicola nitratireducens</name>
    <dbReference type="NCBI Taxonomy" id="517719"/>
    <lineage>
        <taxon>Bacteria</taxon>
        <taxon>Pseudomonadati</taxon>
        <taxon>Pseudomonadota</taxon>
        <taxon>Alphaproteobacteria</taxon>
        <taxon>Rhodobacterales</taxon>
        <taxon>Paracoccaceae</taxon>
        <taxon>Pseudooceanicola</taxon>
    </lineage>
</organism>
<keyword evidence="5" id="KW-0808">Transferase</keyword>
<dbReference type="Pfam" id="PF00672">
    <property type="entry name" value="HAMP"/>
    <property type="match status" value="1"/>
</dbReference>
<evidence type="ECO:0000256" key="6">
    <source>
        <dbReference type="ARBA" id="ARBA00022692"/>
    </source>
</evidence>
<dbReference type="InterPro" id="IPR003661">
    <property type="entry name" value="HisK_dim/P_dom"/>
</dbReference>
<dbReference type="PRINTS" id="PR00344">
    <property type="entry name" value="BCTRLSENSOR"/>
</dbReference>
<dbReference type="AlphaFoldDB" id="A0A1I1KFD2"/>
<keyword evidence="6 11" id="KW-0812">Transmembrane</keyword>
<evidence type="ECO:0000256" key="9">
    <source>
        <dbReference type="ARBA" id="ARBA00023012"/>
    </source>
</evidence>
<feature type="domain" description="Histidine kinase" evidence="12">
    <location>
        <begin position="197"/>
        <end position="407"/>
    </location>
</feature>
<evidence type="ECO:0000256" key="4">
    <source>
        <dbReference type="ARBA" id="ARBA00022553"/>
    </source>
</evidence>
<dbReference type="InterPro" id="IPR036890">
    <property type="entry name" value="HATPase_C_sf"/>
</dbReference>
<evidence type="ECO:0000259" key="12">
    <source>
        <dbReference type="PROSITE" id="PS50109"/>
    </source>
</evidence>
<dbReference type="InterPro" id="IPR003594">
    <property type="entry name" value="HATPase_dom"/>
</dbReference>
<evidence type="ECO:0000256" key="7">
    <source>
        <dbReference type="ARBA" id="ARBA00022777"/>
    </source>
</evidence>
<dbReference type="SUPFAM" id="SSF55874">
    <property type="entry name" value="ATPase domain of HSP90 chaperone/DNA topoisomerase II/histidine kinase"/>
    <property type="match status" value="1"/>
</dbReference>
<evidence type="ECO:0000259" key="13">
    <source>
        <dbReference type="PROSITE" id="PS50885"/>
    </source>
</evidence>
<evidence type="ECO:0000256" key="10">
    <source>
        <dbReference type="ARBA" id="ARBA00023136"/>
    </source>
</evidence>
<keyword evidence="15" id="KW-1185">Reference proteome</keyword>